<protein>
    <submittedName>
        <fullName evidence="1">Uncharacterized protein</fullName>
    </submittedName>
</protein>
<dbReference type="AlphaFoldDB" id="A0A0F9NEW0"/>
<proteinExistence type="predicted"/>
<evidence type="ECO:0000313" key="1">
    <source>
        <dbReference type="EMBL" id="KKN18095.1"/>
    </source>
</evidence>
<dbReference type="PROSITE" id="PS51257">
    <property type="entry name" value="PROKAR_LIPOPROTEIN"/>
    <property type="match status" value="1"/>
</dbReference>
<accession>A0A0F9NEW0</accession>
<dbReference type="EMBL" id="LAZR01003460">
    <property type="protein sequence ID" value="KKN18095.1"/>
    <property type="molecule type" value="Genomic_DNA"/>
</dbReference>
<reference evidence="1" key="1">
    <citation type="journal article" date="2015" name="Nature">
        <title>Complex archaea that bridge the gap between prokaryotes and eukaryotes.</title>
        <authorList>
            <person name="Spang A."/>
            <person name="Saw J.H."/>
            <person name="Jorgensen S.L."/>
            <person name="Zaremba-Niedzwiedzka K."/>
            <person name="Martijn J."/>
            <person name="Lind A.E."/>
            <person name="van Eijk R."/>
            <person name="Schleper C."/>
            <person name="Guy L."/>
            <person name="Ettema T.J."/>
        </authorList>
    </citation>
    <scope>NUCLEOTIDE SEQUENCE</scope>
</reference>
<sequence>MRTIVKLSGIIAVSIALTAGLAGCGILSRDKPETDAEILMGQNGQTLWESGLQYVKIVNRDLAGTANDHPAAISSDELRTVLGALYVNERTGFTTSENPLFSASELQILSAALSSGLNQAKQNEDVNFVTIGSFKGLIAQERKTNSGRVFMSGGRLNIVFGLIHEIYRDKDLATGQDIDRRVNPLLPGSRKSEANLATRVSLDSGQSFYLDPKTGKERSDWLVIDIATVLAKVKERKTGDDGTVSPELLQDVARSKQETGNLRQDVGNMKEILFDMSGEIDRLKQEIEALKATKR</sequence>
<gene>
    <name evidence="1" type="ORF">LCGC14_0959290</name>
</gene>
<name>A0A0F9NEW0_9ZZZZ</name>
<comment type="caution">
    <text evidence="1">The sequence shown here is derived from an EMBL/GenBank/DDBJ whole genome shotgun (WGS) entry which is preliminary data.</text>
</comment>
<organism evidence="1">
    <name type="scientific">marine sediment metagenome</name>
    <dbReference type="NCBI Taxonomy" id="412755"/>
    <lineage>
        <taxon>unclassified sequences</taxon>
        <taxon>metagenomes</taxon>
        <taxon>ecological metagenomes</taxon>
    </lineage>
</organism>